<dbReference type="PANTHER" id="PTHR21600">
    <property type="entry name" value="MITOCHONDRIAL RNA PSEUDOURIDINE SYNTHASE"/>
    <property type="match status" value="1"/>
</dbReference>
<evidence type="ECO:0000313" key="7">
    <source>
        <dbReference type="EMBL" id="MBY4796801.1"/>
    </source>
</evidence>
<evidence type="ECO:0000256" key="1">
    <source>
        <dbReference type="ARBA" id="ARBA00000073"/>
    </source>
</evidence>
<dbReference type="InterPro" id="IPR006224">
    <property type="entry name" value="PsdUridine_synth_RluA-like_CS"/>
</dbReference>
<dbReference type="InterPro" id="IPR020103">
    <property type="entry name" value="PsdUridine_synth_cat_dom_sf"/>
</dbReference>
<evidence type="ECO:0000256" key="4">
    <source>
        <dbReference type="PROSITE-ProRule" id="PRU00182"/>
    </source>
</evidence>
<dbReference type="InterPro" id="IPR050188">
    <property type="entry name" value="RluA_PseudoU_synthase"/>
</dbReference>
<name>A0ABS7MHG9_9ACTN</name>
<dbReference type="CDD" id="cd02869">
    <property type="entry name" value="PseudoU_synth_RluA_like"/>
    <property type="match status" value="1"/>
</dbReference>
<comment type="similarity">
    <text evidence="2 5">Belongs to the pseudouridine synthase RluA family.</text>
</comment>
<comment type="caution">
    <text evidence="7">The sequence shown here is derived from an EMBL/GenBank/DDBJ whole genome shotgun (WGS) entry which is preliminary data.</text>
</comment>
<comment type="catalytic activity">
    <reaction evidence="1 5">
        <text>a uridine in RNA = a pseudouridine in RNA</text>
        <dbReference type="Rhea" id="RHEA:48348"/>
        <dbReference type="Rhea" id="RHEA-COMP:12068"/>
        <dbReference type="Rhea" id="RHEA-COMP:12069"/>
        <dbReference type="ChEBI" id="CHEBI:65314"/>
        <dbReference type="ChEBI" id="CHEBI:65315"/>
    </reaction>
</comment>
<dbReference type="Gene3D" id="3.10.290.10">
    <property type="entry name" value="RNA-binding S4 domain"/>
    <property type="match status" value="1"/>
</dbReference>
<dbReference type="SUPFAM" id="SSF55174">
    <property type="entry name" value="Alpha-L RNA-binding motif"/>
    <property type="match status" value="1"/>
</dbReference>
<sequence length="363" mass="40487">MYDQYCDGDSETSEDCLQLEHRVDPSEDGMRLDSLIGSIDGVPSRSAAARLIEEGSVFVNGSPCDSKRRLVRSDDLIELSLPQPRPEPSFVSSALEADPIPLDIRFEDEYLIVLSKPRGLVCHPARGHERNTLANALVHHVGIEHLGTLQGEDRPGIVHRLDRDTSGLMLAAKDDDTQRDLQNLIRIRTLDRRYITLVHGGVAADTGTITTGIARSLRDRQRMAVSADLRARQAITTYEVLARIDSRRGDEGYTLVECHLFTGRTHQIRVHMRHIGHSIVGDPLYGKGSQEMNLDLARQFLHSWSIRFDHPRTGEAIVLTDELPWDLAGALDALADRCAHTTPRGREIIPHLGLFDTSFLPLP</sequence>
<keyword evidence="8" id="KW-1185">Reference proteome</keyword>
<keyword evidence="4" id="KW-0694">RNA-binding</keyword>
<dbReference type="SUPFAM" id="SSF55120">
    <property type="entry name" value="Pseudouridine synthase"/>
    <property type="match status" value="1"/>
</dbReference>
<dbReference type="PANTHER" id="PTHR21600:SF44">
    <property type="entry name" value="RIBOSOMAL LARGE SUBUNIT PSEUDOURIDINE SYNTHASE D"/>
    <property type="match status" value="1"/>
</dbReference>
<accession>A0ABS7MHG9</accession>
<dbReference type="PROSITE" id="PS50889">
    <property type="entry name" value="S4"/>
    <property type="match status" value="1"/>
</dbReference>
<dbReference type="NCBIfam" id="TIGR00005">
    <property type="entry name" value="rluA_subfam"/>
    <property type="match status" value="1"/>
</dbReference>
<dbReference type="CDD" id="cd00165">
    <property type="entry name" value="S4"/>
    <property type="match status" value="1"/>
</dbReference>
<comment type="function">
    <text evidence="5">Responsible for synthesis of pseudouridine from uracil.</text>
</comment>
<dbReference type="InterPro" id="IPR006145">
    <property type="entry name" value="PsdUridine_synth_RsuA/RluA"/>
</dbReference>
<dbReference type="Pfam" id="PF00849">
    <property type="entry name" value="PseudoU_synth_2"/>
    <property type="match status" value="1"/>
</dbReference>
<evidence type="ECO:0000259" key="6">
    <source>
        <dbReference type="SMART" id="SM00363"/>
    </source>
</evidence>
<proteinExistence type="inferred from homology"/>
<evidence type="ECO:0000313" key="8">
    <source>
        <dbReference type="Proteomes" id="UP000700908"/>
    </source>
</evidence>
<protein>
    <recommendedName>
        <fullName evidence="5">Pseudouridine synthase</fullName>
        <ecNumber evidence="5">5.4.99.-</ecNumber>
    </recommendedName>
</protein>
<dbReference type="Gene3D" id="3.30.2350.10">
    <property type="entry name" value="Pseudouridine synthase"/>
    <property type="match status" value="1"/>
</dbReference>
<dbReference type="Proteomes" id="UP000700908">
    <property type="component" value="Unassembled WGS sequence"/>
</dbReference>
<dbReference type="EC" id="5.4.99.-" evidence="5"/>
<organism evidence="7 8">
    <name type="scientific">Collinsella ureilytica</name>
    <dbReference type="NCBI Taxonomy" id="2869515"/>
    <lineage>
        <taxon>Bacteria</taxon>
        <taxon>Bacillati</taxon>
        <taxon>Actinomycetota</taxon>
        <taxon>Coriobacteriia</taxon>
        <taxon>Coriobacteriales</taxon>
        <taxon>Coriobacteriaceae</taxon>
        <taxon>Collinsella</taxon>
    </lineage>
</organism>
<reference evidence="7 8" key="1">
    <citation type="submission" date="2021-08" db="EMBL/GenBank/DDBJ databases">
        <title>Collinsella faecalis sp. nov. isolated from swine faeces.</title>
        <authorList>
            <person name="Oh B.S."/>
            <person name="Lee J.H."/>
        </authorList>
    </citation>
    <scope>NUCLEOTIDE SEQUENCE [LARGE SCALE GENOMIC DNA]</scope>
    <source>
        <strain evidence="7 8">AGMB00827</strain>
    </source>
</reference>
<evidence type="ECO:0000256" key="2">
    <source>
        <dbReference type="ARBA" id="ARBA00010876"/>
    </source>
</evidence>
<dbReference type="SMART" id="SM00363">
    <property type="entry name" value="S4"/>
    <property type="match status" value="1"/>
</dbReference>
<dbReference type="PROSITE" id="PS01129">
    <property type="entry name" value="PSI_RLU"/>
    <property type="match status" value="1"/>
</dbReference>
<evidence type="ECO:0000256" key="3">
    <source>
        <dbReference type="ARBA" id="ARBA00023235"/>
    </source>
</evidence>
<gene>
    <name evidence="7" type="ORF">K6V98_00250</name>
</gene>
<feature type="domain" description="RNA-binding S4" evidence="6">
    <location>
        <begin position="30"/>
        <end position="96"/>
    </location>
</feature>
<dbReference type="InterPro" id="IPR002942">
    <property type="entry name" value="S4_RNA-bd"/>
</dbReference>
<dbReference type="InterPro" id="IPR006225">
    <property type="entry name" value="PsdUridine_synth_RluC/D"/>
</dbReference>
<evidence type="ECO:0000256" key="5">
    <source>
        <dbReference type="RuleBase" id="RU362028"/>
    </source>
</evidence>
<dbReference type="InterPro" id="IPR036986">
    <property type="entry name" value="S4_RNA-bd_sf"/>
</dbReference>
<dbReference type="EMBL" id="JAIMFO010000004">
    <property type="protein sequence ID" value="MBY4796801.1"/>
    <property type="molecule type" value="Genomic_DNA"/>
</dbReference>
<dbReference type="Pfam" id="PF01479">
    <property type="entry name" value="S4"/>
    <property type="match status" value="1"/>
</dbReference>
<keyword evidence="3 5" id="KW-0413">Isomerase</keyword>